<reference evidence="1" key="1">
    <citation type="submission" date="2022-05" db="EMBL/GenBank/DDBJ databases">
        <title>Schlegelella sp. nov., isolated from mangrove soil.</title>
        <authorList>
            <person name="Liu Y."/>
            <person name="Ge X."/>
            <person name="Liu W."/>
        </authorList>
    </citation>
    <scope>NUCLEOTIDE SEQUENCE</scope>
    <source>
        <strain evidence="1">S2-27</strain>
    </source>
</reference>
<protein>
    <recommendedName>
        <fullName evidence="3">Lipoprotein</fullName>
    </recommendedName>
</protein>
<name>A0ABT0YIH4_9BURK</name>
<evidence type="ECO:0008006" key="3">
    <source>
        <dbReference type="Google" id="ProtNLM"/>
    </source>
</evidence>
<gene>
    <name evidence="1" type="ORF">M8A51_03135</name>
</gene>
<dbReference type="RefSeq" id="WP_251776671.1">
    <property type="nucleotide sequence ID" value="NZ_JAMKFE010000002.1"/>
</dbReference>
<proteinExistence type="predicted"/>
<organism evidence="1 2">
    <name type="scientific">Caldimonas mangrovi</name>
    <dbReference type="NCBI Taxonomy" id="2944811"/>
    <lineage>
        <taxon>Bacteria</taxon>
        <taxon>Pseudomonadati</taxon>
        <taxon>Pseudomonadota</taxon>
        <taxon>Betaproteobacteria</taxon>
        <taxon>Burkholderiales</taxon>
        <taxon>Sphaerotilaceae</taxon>
        <taxon>Caldimonas</taxon>
    </lineage>
</organism>
<dbReference type="PROSITE" id="PS51257">
    <property type="entry name" value="PROKAR_LIPOPROTEIN"/>
    <property type="match status" value="1"/>
</dbReference>
<dbReference type="Proteomes" id="UP001165541">
    <property type="component" value="Unassembled WGS sequence"/>
</dbReference>
<dbReference type="EMBL" id="JAMKFE010000002">
    <property type="protein sequence ID" value="MCM5678522.1"/>
    <property type="molecule type" value="Genomic_DNA"/>
</dbReference>
<keyword evidence="2" id="KW-1185">Reference proteome</keyword>
<sequence length="174" mass="18414">MNHVTKGCAAALTGVALAACSPALDWRQVRPEDAGIEALFPCKPLTHARTVPLAGQPTRMMLHACSRGGLTFALTHAELQDPARVTPALGELRAAAAANLDGTERVVGAMQVPGMTPNPQALRLEVQGRRPDGSPLVQQVALFTKGTRVYQASVIGTRLPQEAVDSFFTGLRLL</sequence>
<evidence type="ECO:0000313" key="2">
    <source>
        <dbReference type="Proteomes" id="UP001165541"/>
    </source>
</evidence>
<accession>A0ABT0YIH4</accession>
<evidence type="ECO:0000313" key="1">
    <source>
        <dbReference type="EMBL" id="MCM5678522.1"/>
    </source>
</evidence>
<comment type="caution">
    <text evidence="1">The sequence shown here is derived from an EMBL/GenBank/DDBJ whole genome shotgun (WGS) entry which is preliminary data.</text>
</comment>